<dbReference type="GO" id="GO:0005886">
    <property type="term" value="C:plasma membrane"/>
    <property type="evidence" value="ECO:0007669"/>
    <property type="project" value="UniProtKB-SubCell"/>
</dbReference>
<evidence type="ECO:0000256" key="6">
    <source>
        <dbReference type="RuleBase" id="RU004057"/>
    </source>
</evidence>
<evidence type="ECO:0000259" key="8">
    <source>
        <dbReference type="Pfam" id="PF01618"/>
    </source>
</evidence>
<dbReference type="AlphaFoldDB" id="A0AB33YZ80"/>
<keyword evidence="4 7" id="KW-1133">Transmembrane helix</keyword>
<protein>
    <submittedName>
        <fullName evidence="9">MotA/TolQ/ExbB proton channel</fullName>
    </submittedName>
</protein>
<keyword evidence="3 7" id="KW-0812">Transmembrane</keyword>
<dbReference type="InterPro" id="IPR050790">
    <property type="entry name" value="ExbB/TolQ_transport"/>
</dbReference>
<keyword evidence="6" id="KW-0653">Protein transport</keyword>
<evidence type="ECO:0000256" key="4">
    <source>
        <dbReference type="ARBA" id="ARBA00022989"/>
    </source>
</evidence>
<dbReference type="Pfam" id="PF01618">
    <property type="entry name" value="MotA_ExbB"/>
    <property type="match status" value="1"/>
</dbReference>
<dbReference type="PANTHER" id="PTHR30625">
    <property type="entry name" value="PROTEIN TOLQ"/>
    <property type="match status" value="1"/>
</dbReference>
<dbReference type="EMBL" id="ASHL01000012">
    <property type="protein sequence ID" value="EPD12252.1"/>
    <property type="molecule type" value="Genomic_DNA"/>
</dbReference>
<feature type="transmembrane region" description="Helical" evidence="7">
    <location>
        <begin position="153"/>
        <end position="175"/>
    </location>
</feature>
<evidence type="ECO:0000256" key="2">
    <source>
        <dbReference type="ARBA" id="ARBA00022475"/>
    </source>
</evidence>
<feature type="transmembrane region" description="Helical" evidence="7">
    <location>
        <begin position="109"/>
        <end position="133"/>
    </location>
</feature>
<gene>
    <name evidence="9" type="ORF">L196_10619</name>
</gene>
<reference evidence="9 10" key="1">
    <citation type="journal article" date="2013" name="Genome Announc.">
        <title>Genome Sequence of the Pyrene- and Fluoranthene-Degrading Bacterium Cycloclasticus sp. Strain PY97M.</title>
        <authorList>
            <person name="Cui Z."/>
            <person name="Xu G."/>
            <person name="Li Q."/>
            <person name="Gao W."/>
            <person name="Zheng L."/>
        </authorList>
    </citation>
    <scope>NUCLEOTIDE SEQUENCE [LARGE SCALE GENOMIC DNA]</scope>
    <source>
        <strain evidence="9 10">PY97M</strain>
    </source>
</reference>
<proteinExistence type="inferred from homology"/>
<feature type="transmembrane region" description="Helical" evidence="7">
    <location>
        <begin position="12"/>
        <end position="31"/>
    </location>
</feature>
<dbReference type="GO" id="GO:0017038">
    <property type="term" value="P:protein import"/>
    <property type="evidence" value="ECO:0007669"/>
    <property type="project" value="TreeGrafter"/>
</dbReference>
<comment type="caution">
    <text evidence="9">The sequence shown here is derived from an EMBL/GenBank/DDBJ whole genome shotgun (WGS) entry which is preliminary data.</text>
</comment>
<dbReference type="Proteomes" id="UP000015462">
    <property type="component" value="Unassembled WGS sequence"/>
</dbReference>
<organism evidence="9 10">
    <name type="scientific">Cycloclasticus pugetii</name>
    <dbReference type="NCBI Taxonomy" id="34068"/>
    <lineage>
        <taxon>Bacteria</taxon>
        <taxon>Pseudomonadati</taxon>
        <taxon>Pseudomonadota</taxon>
        <taxon>Gammaproteobacteria</taxon>
        <taxon>Thiotrichales</taxon>
        <taxon>Piscirickettsiaceae</taxon>
        <taxon>Cycloclasticus</taxon>
    </lineage>
</organism>
<keyword evidence="5 7" id="KW-0472">Membrane</keyword>
<evidence type="ECO:0000313" key="10">
    <source>
        <dbReference type="Proteomes" id="UP000015462"/>
    </source>
</evidence>
<sequence>MSHLLITSGPVVWLLIVFSVVSLTVTLLKIWQFWQLRDTSKSSIGEAFSNFKQNKVAQAIVLVNGQRHLRSTLIAQALQLLDSGVLSTEEAKNEILRKARFALADLAKYLRVLEVIASLAPLLGLLGTVLGMVEAFKAMEAAGSQVNPAILSGGIWMALMTTAMGVAVAIPTSIIHSWFERKIEVQAILIQDDLDRVFTIQAERKSVKPLREVAQA</sequence>
<keyword evidence="2" id="KW-1003">Cell membrane</keyword>
<evidence type="ECO:0000256" key="5">
    <source>
        <dbReference type="ARBA" id="ARBA00023136"/>
    </source>
</evidence>
<evidence type="ECO:0000256" key="1">
    <source>
        <dbReference type="ARBA" id="ARBA00004651"/>
    </source>
</evidence>
<dbReference type="InterPro" id="IPR002898">
    <property type="entry name" value="MotA_ExbB_proton_chnl"/>
</dbReference>
<dbReference type="PANTHER" id="PTHR30625:SF11">
    <property type="entry name" value="MOTA_TOLQ_EXBB PROTON CHANNEL DOMAIN-CONTAINING PROTEIN"/>
    <property type="match status" value="1"/>
</dbReference>
<comment type="subcellular location">
    <subcellularLocation>
        <location evidence="1">Cell membrane</location>
        <topology evidence="1">Multi-pass membrane protein</topology>
    </subcellularLocation>
    <subcellularLocation>
        <location evidence="6">Membrane</location>
        <topology evidence="6">Multi-pass membrane protein</topology>
    </subcellularLocation>
</comment>
<keyword evidence="6" id="KW-0813">Transport</keyword>
<keyword evidence="10" id="KW-1185">Reference proteome</keyword>
<evidence type="ECO:0000256" key="7">
    <source>
        <dbReference type="SAM" id="Phobius"/>
    </source>
</evidence>
<comment type="similarity">
    <text evidence="6">Belongs to the exbB/tolQ family.</text>
</comment>
<name>A0AB33YZ80_9GAMM</name>
<evidence type="ECO:0000313" key="9">
    <source>
        <dbReference type="EMBL" id="EPD12252.1"/>
    </source>
</evidence>
<feature type="domain" description="MotA/TolQ/ExbB proton channel" evidence="8">
    <location>
        <begin position="72"/>
        <end position="188"/>
    </location>
</feature>
<accession>A0AB33YZ80</accession>
<evidence type="ECO:0000256" key="3">
    <source>
        <dbReference type="ARBA" id="ARBA00022692"/>
    </source>
</evidence>
<dbReference type="RefSeq" id="WP_016390953.1">
    <property type="nucleotide sequence ID" value="NZ_KE646811.1"/>
</dbReference>